<evidence type="ECO:0000313" key="2">
    <source>
        <dbReference type="EMBL" id="KAK3889857.1"/>
    </source>
</evidence>
<dbReference type="Pfam" id="PF00078">
    <property type="entry name" value="RVT_1"/>
    <property type="match status" value="1"/>
</dbReference>
<accession>A0AAE1GC32</accession>
<dbReference type="InterPro" id="IPR000477">
    <property type="entry name" value="RT_dom"/>
</dbReference>
<dbReference type="Proteomes" id="UP001286313">
    <property type="component" value="Unassembled WGS sequence"/>
</dbReference>
<dbReference type="SUPFAM" id="SSF56672">
    <property type="entry name" value="DNA/RNA polymerases"/>
    <property type="match status" value="1"/>
</dbReference>
<dbReference type="InterPro" id="IPR043502">
    <property type="entry name" value="DNA/RNA_pol_sf"/>
</dbReference>
<dbReference type="GO" id="GO:0071897">
    <property type="term" value="P:DNA biosynthetic process"/>
    <property type="evidence" value="ECO:0007669"/>
    <property type="project" value="UniProtKB-ARBA"/>
</dbReference>
<dbReference type="EMBL" id="JAWQEG010000460">
    <property type="protein sequence ID" value="KAK3889857.1"/>
    <property type="molecule type" value="Genomic_DNA"/>
</dbReference>
<gene>
    <name evidence="2" type="ORF">Pcinc_006183</name>
</gene>
<dbReference type="CDD" id="cd01650">
    <property type="entry name" value="RT_nLTR_like"/>
    <property type="match status" value="1"/>
</dbReference>
<dbReference type="AlphaFoldDB" id="A0AAE1GC32"/>
<name>A0AAE1GC32_PETCI</name>
<dbReference type="PANTHER" id="PTHR19446">
    <property type="entry name" value="REVERSE TRANSCRIPTASES"/>
    <property type="match status" value="1"/>
</dbReference>
<reference evidence="2" key="1">
    <citation type="submission" date="2023-10" db="EMBL/GenBank/DDBJ databases">
        <title>Genome assemblies of two species of porcelain crab, Petrolisthes cinctipes and Petrolisthes manimaculis (Anomura: Porcellanidae).</title>
        <authorList>
            <person name="Angst P."/>
        </authorList>
    </citation>
    <scope>NUCLEOTIDE SEQUENCE</scope>
    <source>
        <strain evidence="2">PB745_01</strain>
        <tissue evidence="2">Gill</tissue>
    </source>
</reference>
<protein>
    <recommendedName>
        <fullName evidence="1">Reverse transcriptase domain-containing protein</fullName>
    </recommendedName>
</protein>
<feature type="domain" description="Reverse transcriptase" evidence="1">
    <location>
        <begin position="315"/>
        <end position="510"/>
    </location>
</feature>
<evidence type="ECO:0000259" key="1">
    <source>
        <dbReference type="PROSITE" id="PS50878"/>
    </source>
</evidence>
<proteinExistence type="predicted"/>
<organism evidence="2 3">
    <name type="scientific">Petrolisthes cinctipes</name>
    <name type="common">Flat porcelain crab</name>
    <dbReference type="NCBI Taxonomy" id="88211"/>
    <lineage>
        <taxon>Eukaryota</taxon>
        <taxon>Metazoa</taxon>
        <taxon>Ecdysozoa</taxon>
        <taxon>Arthropoda</taxon>
        <taxon>Crustacea</taxon>
        <taxon>Multicrustacea</taxon>
        <taxon>Malacostraca</taxon>
        <taxon>Eumalacostraca</taxon>
        <taxon>Eucarida</taxon>
        <taxon>Decapoda</taxon>
        <taxon>Pleocyemata</taxon>
        <taxon>Anomura</taxon>
        <taxon>Galatheoidea</taxon>
        <taxon>Porcellanidae</taxon>
        <taxon>Petrolisthes</taxon>
    </lineage>
</organism>
<dbReference type="PROSITE" id="PS50878">
    <property type="entry name" value="RT_POL"/>
    <property type="match status" value="1"/>
</dbReference>
<keyword evidence="3" id="KW-1185">Reference proteome</keyword>
<sequence length="510" mass="58506">MSLIDDIPVDETIRKDVMDARVVRGMFQCSDHYAVKARIRVRAKWEYGRKNRGGNKREVASGRLNDNEYREVYKRRVGEVLEDARLSMGEGVGVNDVYEVFKTIVMGTAAEVMGYKTQKKCKKGSAWWSEEVKDAVEKKRKAYRRTLQMNVSEEVKERWKREYNVCKRQVKKMVSESKRRVDEEFGKKLSEKFKENKKLFWKEVKRERGEGKSGSVRIKREDGVTVSGSEEVKEVWKRHFDSLINGGTGGVVTCMGMEAGGRRQDVQGELGREGVRKAIGKLKMGKAPGVDGITAEMLKCGGEVVVEWMLQLCTLAWRQEEVPEDWRRAIIVSLYKGKGSKEECGSYRGIYLLSEPGKVYEKVLTERLIEVTGKKVSEEQGWFRKGRRCVDQIFALKSILEKYIGKGRKLYAAFMDLKKAYDRVDRKAMTEVLKIYSVGGSLLKGFEAFYAGAKACVWVEGDLSESFNISVELRQGCVMSPWLFNIYIYGWLYERDESQSKWSVGEVEAE</sequence>
<comment type="caution">
    <text evidence="2">The sequence shown here is derived from an EMBL/GenBank/DDBJ whole genome shotgun (WGS) entry which is preliminary data.</text>
</comment>
<evidence type="ECO:0000313" key="3">
    <source>
        <dbReference type="Proteomes" id="UP001286313"/>
    </source>
</evidence>